<accession>A0A9N8EBU2</accession>
<name>A0A9N8EBU2_9STRA</name>
<reference evidence="1" key="1">
    <citation type="submission" date="2020-06" db="EMBL/GenBank/DDBJ databases">
        <authorList>
            <consortium name="Plant Systems Biology data submission"/>
        </authorList>
    </citation>
    <scope>NUCLEOTIDE SEQUENCE</scope>
    <source>
        <strain evidence="1">D6</strain>
    </source>
</reference>
<keyword evidence="2" id="KW-1185">Reference proteome</keyword>
<dbReference type="Proteomes" id="UP001153069">
    <property type="component" value="Unassembled WGS sequence"/>
</dbReference>
<comment type="caution">
    <text evidence="1">The sequence shown here is derived from an EMBL/GenBank/DDBJ whole genome shotgun (WGS) entry which is preliminary data.</text>
</comment>
<evidence type="ECO:0000313" key="1">
    <source>
        <dbReference type="EMBL" id="CAB9517968.1"/>
    </source>
</evidence>
<sequence>MLRPAAALLGSLQRQRKLPFGSDCYRHWRYLPCSLGINRGCVRNVVTLLEEPPLDSPIPERPCTVALVQDSLYGPASTSLWKAQLRSLVPTEFGMSFANLDLSHEQEKQQGLLALDALQSDLLQMETPQVVLIARGPLVSWWAQLYLESFSLAGLVLVDPLVPVGDTGMGTVIDADAATNQAFQYVADEARKNGSSNYLQNISSLFFSKKRQRGLLLEPGAVPMMVLSTHPFLSEPAQQTAERHRIVYDGQDREDPSNPMFHLGDVPVISMDLGEDNAGGSRVDPLQQCFRDTIGPWIENQVL</sequence>
<dbReference type="AlphaFoldDB" id="A0A9N8EBU2"/>
<evidence type="ECO:0000313" key="2">
    <source>
        <dbReference type="Proteomes" id="UP001153069"/>
    </source>
</evidence>
<dbReference type="OrthoDB" id="48093at2759"/>
<proteinExistence type="predicted"/>
<organism evidence="1 2">
    <name type="scientific">Seminavis robusta</name>
    <dbReference type="NCBI Taxonomy" id="568900"/>
    <lineage>
        <taxon>Eukaryota</taxon>
        <taxon>Sar</taxon>
        <taxon>Stramenopiles</taxon>
        <taxon>Ochrophyta</taxon>
        <taxon>Bacillariophyta</taxon>
        <taxon>Bacillariophyceae</taxon>
        <taxon>Bacillariophycidae</taxon>
        <taxon>Naviculales</taxon>
        <taxon>Naviculaceae</taxon>
        <taxon>Seminavis</taxon>
    </lineage>
</organism>
<dbReference type="EMBL" id="CAICTM010000894">
    <property type="protein sequence ID" value="CAB9517968.1"/>
    <property type="molecule type" value="Genomic_DNA"/>
</dbReference>
<protein>
    <submittedName>
        <fullName evidence="1">Uncharacterized protein</fullName>
    </submittedName>
</protein>
<gene>
    <name evidence="1" type="ORF">SEMRO_896_G217330.1</name>
</gene>